<feature type="compositionally biased region" description="Polar residues" evidence="1">
    <location>
        <begin position="94"/>
        <end position="110"/>
    </location>
</feature>
<dbReference type="Proteomes" id="UP000677244">
    <property type="component" value="Unassembled WGS sequence"/>
</dbReference>
<evidence type="ECO:0000313" key="2">
    <source>
        <dbReference type="EMBL" id="MBO9203267.1"/>
    </source>
</evidence>
<keyword evidence="3" id="KW-1185">Reference proteome</keyword>
<dbReference type="RefSeq" id="WP_209141324.1">
    <property type="nucleotide sequence ID" value="NZ_JAGHKO010000006.1"/>
</dbReference>
<gene>
    <name evidence="2" type="ORF">J7I42_23455</name>
</gene>
<organism evidence="2 3">
    <name type="scientific">Niastella soli</name>
    <dbReference type="NCBI Taxonomy" id="2821487"/>
    <lineage>
        <taxon>Bacteria</taxon>
        <taxon>Pseudomonadati</taxon>
        <taxon>Bacteroidota</taxon>
        <taxon>Chitinophagia</taxon>
        <taxon>Chitinophagales</taxon>
        <taxon>Chitinophagaceae</taxon>
        <taxon>Niastella</taxon>
    </lineage>
</organism>
<evidence type="ECO:0000256" key="1">
    <source>
        <dbReference type="SAM" id="MobiDB-lite"/>
    </source>
</evidence>
<comment type="caution">
    <text evidence="2">The sequence shown here is derived from an EMBL/GenBank/DDBJ whole genome shotgun (WGS) entry which is preliminary data.</text>
</comment>
<name>A0ABS3YZA9_9BACT</name>
<protein>
    <submittedName>
        <fullName evidence="2">Uncharacterized protein</fullName>
    </submittedName>
</protein>
<evidence type="ECO:0000313" key="3">
    <source>
        <dbReference type="Proteomes" id="UP000677244"/>
    </source>
</evidence>
<feature type="region of interest" description="Disordered" evidence="1">
    <location>
        <begin position="94"/>
        <end position="114"/>
    </location>
</feature>
<reference evidence="2 3" key="1">
    <citation type="submission" date="2021-03" db="EMBL/GenBank/DDBJ databases">
        <title>Assistant Professor.</title>
        <authorList>
            <person name="Huq M.A."/>
        </authorList>
    </citation>
    <scope>NUCLEOTIDE SEQUENCE [LARGE SCALE GENOMIC DNA]</scope>
    <source>
        <strain evidence="2 3">MAH-29</strain>
    </source>
</reference>
<proteinExistence type="predicted"/>
<sequence>MKTYNKHPQWYNQPLRLTEDELNNPDLALDNFFEWYHLHEVRQILWQWVTEVISSPGSISNDPHERNNHLFFYEKMEVLVEAAWIMSRGNPAIPTQNPPVSSKASGSTNKENGRYSKPERLIEKVATSAAEVIKEVFSQVLLKDLLEYLLPTWLRVALINAECRYNDGNGREVLYEFYEQLLPFIEALHGMAGNASFDKLTTVVTGFFQQFSIEYIRRELADFLEAGIGHDGKYPDGFTPWQAWMTYNDVLCLVEAAYQLYLMQKIQTFTIGSFLESGEKSVLKMVQ</sequence>
<accession>A0ABS3YZA9</accession>
<dbReference type="EMBL" id="JAGHKO010000006">
    <property type="protein sequence ID" value="MBO9203267.1"/>
    <property type="molecule type" value="Genomic_DNA"/>
</dbReference>